<keyword evidence="1" id="KW-0812">Transmembrane</keyword>
<evidence type="ECO:0000313" key="2">
    <source>
        <dbReference type="EMBL" id="MFD1739444.1"/>
    </source>
</evidence>
<feature type="transmembrane region" description="Helical" evidence="1">
    <location>
        <begin position="69"/>
        <end position="84"/>
    </location>
</feature>
<sequence>MNITTVIVYIVIMVIFSILSEKWLRWKLKMEKRTWILYQCVNSVHKWIERFILMGFLVGIFFVDVTHHWTFSFFLVVFSVRAFFEWKYDRESKEYILTAYSVILFLVFIGVGVVFDIISF</sequence>
<dbReference type="RefSeq" id="WP_377930685.1">
    <property type="nucleotide sequence ID" value="NZ_JBHUEM010000055.1"/>
</dbReference>
<keyword evidence="3" id="KW-1185">Reference proteome</keyword>
<feature type="transmembrane region" description="Helical" evidence="1">
    <location>
        <begin position="6"/>
        <end position="26"/>
    </location>
</feature>
<evidence type="ECO:0000313" key="3">
    <source>
        <dbReference type="Proteomes" id="UP001597214"/>
    </source>
</evidence>
<accession>A0ABW4LW88</accession>
<feature type="transmembrane region" description="Helical" evidence="1">
    <location>
        <begin position="47"/>
        <end position="63"/>
    </location>
</feature>
<proteinExistence type="predicted"/>
<dbReference type="InterPro" id="IPR025441">
    <property type="entry name" value="DUF4181"/>
</dbReference>
<organism evidence="2 3">
    <name type="scientific">Bacillus salitolerans</name>
    <dbReference type="NCBI Taxonomy" id="1437434"/>
    <lineage>
        <taxon>Bacteria</taxon>
        <taxon>Bacillati</taxon>
        <taxon>Bacillota</taxon>
        <taxon>Bacilli</taxon>
        <taxon>Bacillales</taxon>
        <taxon>Bacillaceae</taxon>
        <taxon>Bacillus</taxon>
    </lineage>
</organism>
<keyword evidence="1" id="KW-0472">Membrane</keyword>
<keyword evidence="1" id="KW-1133">Transmembrane helix</keyword>
<name>A0ABW4LW88_9BACI</name>
<gene>
    <name evidence="2" type="ORF">ACFSCX_23465</name>
</gene>
<protein>
    <submittedName>
        <fullName evidence="2">DUF4181 domain-containing protein</fullName>
    </submittedName>
</protein>
<dbReference type="Proteomes" id="UP001597214">
    <property type="component" value="Unassembled WGS sequence"/>
</dbReference>
<feature type="transmembrane region" description="Helical" evidence="1">
    <location>
        <begin position="96"/>
        <end position="118"/>
    </location>
</feature>
<evidence type="ECO:0000256" key="1">
    <source>
        <dbReference type="SAM" id="Phobius"/>
    </source>
</evidence>
<comment type="caution">
    <text evidence="2">The sequence shown here is derived from an EMBL/GenBank/DDBJ whole genome shotgun (WGS) entry which is preliminary data.</text>
</comment>
<reference evidence="3" key="1">
    <citation type="journal article" date="2019" name="Int. J. Syst. Evol. Microbiol.">
        <title>The Global Catalogue of Microorganisms (GCM) 10K type strain sequencing project: providing services to taxonomists for standard genome sequencing and annotation.</title>
        <authorList>
            <consortium name="The Broad Institute Genomics Platform"/>
            <consortium name="The Broad Institute Genome Sequencing Center for Infectious Disease"/>
            <person name="Wu L."/>
            <person name="Ma J."/>
        </authorList>
    </citation>
    <scope>NUCLEOTIDE SEQUENCE [LARGE SCALE GENOMIC DNA]</scope>
    <source>
        <strain evidence="3">CCUG 49339</strain>
    </source>
</reference>
<dbReference type="Pfam" id="PF13789">
    <property type="entry name" value="DUF4181"/>
    <property type="match status" value="1"/>
</dbReference>
<dbReference type="EMBL" id="JBHUEM010000055">
    <property type="protein sequence ID" value="MFD1739444.1"/>
    <property type="molecule type" value="Genomic_DNA"/>
</dbReference>